<dbReference type="InterPro" id="IPR036179">
    <property type="entry name" value="Ig-like_dom_sf"/>
</dbReference>
<keyword evidence="2" id="KW-0391">Immunity</keyword>
<proteinExistence type="predicted"/>
<dbReference type="HOGENOM" id="CLU_077975_9_4_1"/>
<dbReference type="eggNOG" id="ENOG502SA48">
    <property type="taxonomic scope" value="Eukaryota"/>
</dbReference>
<dbReference type="Pfam" id="PF07686">
    <property type="entry name" value="V-set"/>
    <property type="match status" value="1"/>
</dbReference>
<name>G3U119_LOXAF</name>
<dbReference type="InterPro" id="IPR013783">
    <property type="entry name" value="Ig-like_fold"/>
</dbReference>
<dbReference type="GO" id="GO:0002376">
    <property type="term" value="P:immune system process"/>
    <property type="evidence" value="ECO:0007669"/>
    <property type="project" value="UniProtKB-KW"/>
</dbReference>
<dbReference type="InterPro" id="IPR007110">
    <property type="entry name" value="Ig-like_dom"/>
</dbReference>
<organism evidence="5 6">
    <name type="scientific">Loxodonta africana</name>
    <name type="common">African elephant</name>
    <dbReference type="NCBI Taxonomy" id="9785"/>
    <lineage>
        <taxon>Eukaryota</taxon>
        <taxon>Metazoa</taxon>
        <taxon>Chordata</taxon>
        <taxon>Craniata</taxon>
        <taxon>Vertebrata</taxon>
        <taxon>Euteleostomi</taxon>
        <taxon>Mammalia</taxon>
        <taxon>Eutheria</taxon>
        <taxon>Afrotheria</taxon>
        <taxon>Proboscidea</taxon>
        <taxon>Elephantidae</taxon>
        <taxon>Loxodonta</taxon>
    </lineage>
</organism>
<feature type="signal peptide" evidence="3">
    <location>
        <begin position="1"/>
        <end position="19"/>
    </location>
</feature>
<dbReference type="OMA" id="PCALEIQ"/>
<accession>G3U119</accession>
<dbReference type="STRING" id="9785.ENSLAFP00000021527"/>
<dbReference type="Gene3D" id="2.60.40.10">
    <property type="entry name" value="Immunoglobulins"/>
    <property type="match status" value="1"/>
</dbReference>
<dbReference type="PROSITE" id="PS50835">
    <property type="entry name" value="IG_LIKE"/>
    <property type="match status" value="1"/>
</dbReference>
<dbReference type="PANTHER" id="PTHR23268">
    <property type="entry name" value="T-CELL RECEPTOR BETA CHAIN"/>
    <property type="match status" value="1"/>
</dbReference>
<dbReference type="FunCoup" id="G3U119">
    <property type="interactions" value="143"/>
</dbReference>
<dbReference type="GO" id="GO:0005886">
    <property type="term" value="C:plasma membrane"/>
    <property type="evidence" value="ECO:0007669"/>
    <property type="project" value="TreeGrafter"/>
</dbReference>
<evidence type="ECO:0000313" key="5">
    <source>
        <dbReference type="Ensembl" id="ENSLAFP00000021527.1"/>
    </source>
</evidence>
<feature type="domain" description="Ig-like" evidence="4">
    <location>
        <begin position="21"/>
        <end position="114"/>
    </location>
</feature>
<dbReference type="GO" id="GO:0007166">
    <property type="term" value="P:cell surface receptor signaling pathway"/>
    <property type="evidence" value="ECO:0007669"/>
    <property type="project" value="TreeGrafter"/>
</dbReference>
<dbReference type="Proteomes" id="UP000007646">
    <property type="component" value="Unassembled WGS sequence"/>
</dbReference>
<dbReference type="GeneTree" id="ENSGT00940000155819"/>
<evidence type="ECO:0000313" key="6">
    <source>
        <dbReference type="Proteomes" id="UP000007646"/>
    </source>
</evidence>
<dbReference type="InParanoid" id="G3U119"/>
<evidence type="ECO:0000259" key="4">
    <source>
        <dbReference type="PROSITE" id="PS50835"/>
    </source>
</evidence>
<evidence type="ECO:0000256" key="1">
    <source>
        <dbReference type="ARBA" id="ARBA00022729"/>
    </source>
</evidence>
<evidence type="ECO:0000256" key="2">
    <source>
        <dbReference type="ARBA" id="ARBA00022859"/>
    </source>
</evidence>
<evidence type="ECO:0000256" key="3">
    <source>
        <dbReference type="SAM" id="SignalP"/>
    </source>
</evidence>
<sequence length="114" mass="12699">MGPALLCLVILCFLGAGSTDTEVTQTPAQLVRPREQKAKMDCVPINRHNTVLWYRKKLGEELKFLISFQNQEVVDKSGMPDERFSAQCPRSSLCNIEIRSTEPGDSGVYFCASS</sequence>
<keyword evidence="1 3" id="KW-0732">Signal</keyword>
<dbReference type="Ensembl" id="ENSLAFT00000029625.1">
    <property type="protein sequence ID" value="ENSLAFP00000021527.1"/>
    <property type="gene ID" value="ENSLAFG00000030185.1"/>
</dbReference>
<dbReference type="PANTHER" id="PTHR23268:SF14">
    <property type="entry name" value="T CELL RECEPTOR BETA VARIABLE 12-3-RELATED"/>
    <property type="match status" value="1"/>
</dbReference>
<reference evidence="5 6" key="1">
    <citation type="submission" date="2009-06" db="EMBL/GenBank/DDBJ databases">
        <title>The Genome Sequence of Loxodonta africana (African elephant).</title>
        <authorList>
            <person name="Di Palma F."/>
            <person name="Heiman D."/>
            <person name="Young S."/>
            <person name="Johnson J."/>
            <person name="Lander E.S."/>
            <person name="Lindblad-Toh K."/>
        </authorList>
    </citation>
    <scope>NUCLEOTIDE SEQUENCE [LARGE SCALE GENOMIC DNA]</scope>
    <source>
        <strain evidence="5 6">Isolate ISIS603380</strain>
    </source>
</reference>
<keyword evidence="6" id="KW-1185">Reference proteome</keyword>
<feature type="chain" id="PRO_5045309750" description="Ig-like domain-containing protein" evidence="3">
    <location>
        <begin position="20"/>
        <end position="114"/>
    </location>
</feature>
<dbReference type="InterPro" id="IPR050413">
    <property type="entry name" value="TCR_beta_variable"/>
</dbReference>
<reference evidence="5" key="3">
    <citation type="submission" date="2025-09" db="UniProtKB">
        <authorList>
            <consortium name="Ensembl"/>
        </authorList>
    </citation>
    <scope>IDENTIFICATION</scope>
    <source>
        <strain evidence="5">Isolate ISIS603380</strain>
    </source>
</reference>
<dbReference type="SUPFAM" id="SSF48726">
    <property type="entry name" value="Immunoglobulin"/>
    <property type="match status" value="1"/>
</dbReference>
<dbReference type="InterPro" id="IPR013106">
    <property type="entry name" value="Ig_V-set"/>
</dbReference>
<dbReference type="AlphaFoldDB" id="G3U119"/>
<protein>
    <recommendedName>
        <fullName evidence="4">Ig-like domain-containing protein</fullName>
    </recommendedName>
</protein>
<reference evidence="5" key="2">
    <citation type="submission" date="2025-08" db="UniProtKB">
        <authorList>
            <consortium name="Ensembl"/>
        </authorList>
    </citation>
    <scope>IDENTIFICATION</scope>
    <source>
        <strain evidence="5">Isolate ISIS603380</strain>
    </source>
</reference>